<proteinExistence type="predicted"/>
<dbReference type="eggNOG" id="ENOG502QQD9">
    <property type="taxonomic scope" value="Eukaryota"/>
</dbReference>
<dbReference type="PANTHER" id="PTHR22952:SF404">
    <property type="entry name" value="BZIP DOMAIN-CONTAINING PROTEIN"/>
    <property type="match status" value="1"/>
</dbReference>
<accession>W9S369</accession>
<sequence>MVSPNGAQSLSLETFQGKPSNFHNVRFIELLKDEISIEEMQFHHNPSSCPSSSSSSSSSSSASHLFANFDSSGALSMRTFEDDKQSVQIQQQLISTLGDTDVIENFLARSGVENLSAIPDYVQPVVPNDPMIAASQQADWLQFQLASVQQQQQQQQQMTMVDSGYCPVSEYESSVLDVGYSDQSKLCTSMPEFPLTSLDYQAAEKRSRLCSDDLTEKNIEKKQKRMIKNRESAARSRARKQAHTNWLEQEVYRLRKRNGRLKLRKEIMEIHDLPRSQNNNVLDFKYQLRRTSSATF</sequence>
<gene>
    <name evidence="5" type="ORF">L484_021510</name>
</gene>
<dbReference type="InterPro" id="IPR046347">
    <property type="entry name" value="bZIP_sf"/>
</dbReference>
<dbReference type="GO" id="GO:0005634">
    <property type="term" value="C:nucleus"/>
    <property type="evidence" value="ECO:0007669"/>
    <property type="project" value="UniProtKB-SubCell"/>
</dbReference>
<dbReference type="PROSITE" id="PS50217">
    <property type="entry name" value="BZIP"/>
    <property type="match status" value="1"/>
</dbReference>
<dbReference type="Gene3D" id="1.20.5.170">
    <property type="match status" value="1"/>
</dbReference>
<dbReference type="PANTHER" id="PTHR22952">
    <property type="entry name" value="CAMP-RESPONSE ELEMENT BINDING PROTEIN-RELATED"/>
    <property type="match status" value="1"/>
</dbReference>
<dbReference type="EMBL" id="KE345565">
    <property type="protein sequence ID" value="EXC06674.1"/>
    <property type="molecule type" value="Genomic_DNA"/>
</dbReference>
<keyword evidence="2" id="KW-0238">DNA-binding</keyword>
<dbReference type="SUPFAM" id="SSF57959">
    <property type="entry name" value="Leucine zipper domain"/>
    <property type="match status" value="1"/>
</dbReference>
<protein>
    <submittedName>
        <fullName evidence="5">ABSCISIC ACID-INSENSITIVE 5-like protein 3</fullName>
    </submittedName>
</protein>
<evidence type="ECO:0000256" key="3">
    <source>
        <dbReference type="ARBA" id="ARBA00023242"/>
    </source>
</evidence>
<evidence type="ECO:0000256" key="1">
    <source>
        <dbReference type="ARBA" id="ARBA00004123"/>
    </source>
</evidence>
<evidence type="ECO:0000256" key="2">
    <source>
        <dbReference type="ARBA" id="ARBA00023125"/>
    </source>
</evidence>
<evidence type="ECO:0000313" key="6">
    <source>
        <dbReference type="Proteomes" id="UP000030645"/>
    </source>
</evidence>
<keyword evidence="3" id="KW-0539">Nucleus</keyword>
<comment type="subcellular location">
    <subcellularLocation>
        <location evidence="1">Nucleus</location>
    </subcellularLocation>
</comment>
<evidence type="ECO:0000259" key="4">
    <source>
        <dbReference type="PROSITE" id="PS50217"/>
    </source>
</evidence>
<reference evidence="6" key="1">
    <citation type="submission" date="2013-01" db="EMBL/GenBank/DDBJ databases">
        <title>Draft Genome Sequence of a Mulberry Tree, Morus notabilis C.K. Schneid.</title>
        <authorList>
            <person name="He N."/>
            <person name="Zhao S."/>
        </authorList>
    </citation>
    <scope>NUCLEOTIDE SEQUENCE</scope>
</reference>
<dbReference type="InterPro" id="IPR043452">
    <property type="entry name" value="BZIP46-like"/>
</dbReference>
<dbReference type="GO" id="GO:0003677">
    <property type="term" value="F:DNA binding"/>
    <property type="evidence" value="ECO:0007669"/>
    <property type="project" value="UniProtKB-KW"/>
</dbReference>
<dbReference type="InterPro" id="IPR004827">
    <property type="entry name" value="bZIP"/>
</dbReference>
<name>W9S369_9ROSA</name>
<organism evidence="5 6">
    <name type="scientific">Morus notabilis</name>
    <dbReference type="NCBI Taxonomy" id="981085"/>
    <lineage>
        <taxon>Eukaryota</taxon>
        <taxon>Viridiplantae</taxon>
        <taxon>Streptophyta</taxon>
        <taxon>Embryophyta</taxon>
        <taxon>Tracheophyta</taxon>
        <taxon>Spermatophyta</taxon>
        <taxon>Magnoliopsida</taxon>
        <taxon>eudicotyledons</taxon>
        <taxon>Gunneridae</taxon>
        <taxon>Pentapetalae</taxon>
        <taxon>rosids</taxon>
        <taxon>fabids</taxon>
        <taxon>Rosales</taxon>
        <taxon>Moraceae</taxon>
        <taxon>Moreae</taxon>
        <taxon>Morus</taxon>
    </lineage>
</organism>
<dbReference type="SMART" id="SM00338">
    <property type="entry name" value="BRLZ"/>
    <property type="match status" value="1"/>
</dbReference>
<dbReference type="PROSITE" id="PS00036">
    <property type="entry name" value="BZIP_BASIC"/>
    <property type="match status" value="1"/>
</dbReference>
<dbReference type="Proteomes" id="UP000030645">
    <property type="component" value="Unassembled WGS sequence"/>
</dbReference>
<dbReference type="CDD" id="cd14707">
    <property type="entry name" value="bZIP_plant_BZIP46"/>
    <property type="match status" value="1"/>
</dbReference>
<dbReference type="GO" id="GO:0045893">
    <property type="term" value="P:positive regulation of DNA-templated transcription"/>
    <property type="evidence" value="ECO:0007669"/>
    <property type="project" value="InterPro"/>
</dbReference>
<keyword evidence="6" id="KW-1185">Reference proteome</keyword>
<dbReference type="GO" id="GO:0003700">
    <property type="term" value="F:DNA-binding transcription factor activity"/>
    <property type="evidence" value="ECO:0007669"/>
    <property type="project" value="InterPro"/>
</dbReference>
<evidence type="ECO:0000313" key="5">
    <source>
        <dbReference type="EMBL" id="EXC06674.1"/>
    </source>
</evidence>
<dbReference type="Pfam" id="PF00170">
    <property type="entry name" value="bZIP_1"/>
    <property type="match status" value="1"/>
</dbReference>
<feature type="domain" description="BZIP" evidence="4">
    <location>
        <begin position="219"/>
        <end position="262"/>
    </location>
</feature>
<dbReference type="AlphaFoldDB" id="W9S369"/>